<keyword evidence="3" id="KW-1185">Reference proteome</keyword>
<accession>F4WGI1</accession>
<reference evidence="2" key="1">
    <citation type="submission" date="2011-02" db="EMBL/GenBank/DDBJ databases">
        <title>The genome of the leaf-cutting ant Acromyrmex echinatior suggests key adaptations to social evolution and fungus farming.</title>
        <authorList>
            <person name="Nygaard S."/>
            <person name="Zhang G."/>
        </authorList>
    </citation>
    <scope>NUCLEOTIDE SEQUENCE</scope>
</reference>
<dbReference type="Proteomes" id="UP000007755">
    <property type="component" value="Unassembled WGS sequence"/>
</dbReference>
<dbReference type="InParanoid" id="F4WGI1"/>
<evidence type="ECO:0000313" key="3">
    <source>
        <dbReference type="Proteomes" id="UP000007755"/>
    </source>
</evidence>
<organism evidence="3">
    <name type="scientific">Acromyrmex echinatior</name>
    <name type="common">Panamanian leafcutter ant</name>
    <name type="synonym">Acromyrmex octospinosus echinatior</name>
    <dbReference type="NCBI Taxonomy" id="103372"/>
    <lineage>
        <taxon>Eukaryota</taxon>
        <taxon>Metazoa</taxon>
        <taxon>Ecdysozoa</taxon>
        <taxon>Arthropoda</taxon>
        <taxon>Hexapoda</taxon>
        <taxon>Insecta</taxon>
        <taxon>Pterygota</taxon>
        <taxon>Neoptera</taxon>
        <taxon>Endopterygota</taxon>
        <taxon>Hymenoptera</taxon>
        <taxon>Apocrita</taxon>
        <taxon>Aculeata</taxon>
        <taxon>Formicoidea</taxon>
        <taxon>Formicidae</taxon>
        <taxon>Myrmicinae</taxon>
        <taxon>Acromyrmex</taxon>
    </lineage>
</organism>
<protein>
    <submittedName>
        <fullName evidence="2">Uncharacterized protein</fullName>
    </submittedName>
</protein>
<evidence type="ECO:0000256" key="1">
    <source>
        <dbReference type="SAM" id="MobiDB-lite"/>
    </source>
</evidence>
<name>F4WGI1_ACREC</name>
<evidence type="ECO:0000313" key="2">
    <source>
        <dbReference type="EMBL" id="EGI66695.1"/>
    </source>
</evidence>
<feature type="region of interest" description="Disordered" evidence="1">
    <location>
        <begin position="97"/>
        <end position="120"/>
    </location>
</feature>
<dbReference type="EMBL" id="GL888134">
    <property type="protein sequence ID" value="EGI66695.1"/>
    <property type="molecule type" value="Genomic_DNA"/>
</dbReference>
<feature type="compositionally biased region" description="Acidic residues" evidence="1">
    <location>
        <begin position="105"/>
        <end position="120"/>
    </location>
</feature>
<dbReference type="AlphaFoldDB" id="F4WGI1"/>
<proteinExistence type="predicted"/>
<gene>
    <name evidence="2" type="ORF">G5I_04760</name>
</gene>
<sequence>MSDYTRFALRPNIAPSPSVVEDCRHSMSTWSISIIQIYDTALVSILPPYVLPVVQEDIALEKHFKPIVEPLKQIVENTANDESQPIKKEVNVVKDKNIKKRKPEDNEDVHEDEDDGDDLWMDNSSFQLTPSSKKQFEDVYETPNEPLEMLIKESLQTRQVREELHNQLRTLGQKYVNMLLGDDREKAIDHVYENVHNAR</sequence>